<evidence type="ECO:0000313" key="3">
    <source>
        <dbReference type="EMBL" id="KAJ3493497.1"/>
    </source>
</evidence>
<name>A0A9W8MQD5_9AGAR</name>
<evidence type="ECO:0000313" key="4">
    <source>
        <dbReference type="Proteomes" id="UP001148786"/>
    </source>
</evidence>
<sequence>MTYLQHRNAAAHRLIIARQETGLPGGVDPDPGSGDDGNGGNDGGNGGGNGGRQWQPEPTSHLFLHHSASTPPPLLRAAPPNHPGPLPALPRLREAAQPAAAAAAVALPPPPPLLPPVLRRTTTTAVAGLVNTATNTRQTSSFRSVTPTDVDNAGSTVSASAVPEATSGVSTGSIVGGVVGAIAGIALFGFLIMFFLRKWSASAAMLPATSPTSAPSGVPPSYLTSRVPNTPDMGRTPGTTTSRLRSPAPSVPTWQATAQPALTTATPPSQALAAANNTTATTSPLQERPKYVYGQDPTAATTGNDAAVEDDLSDHAHGAYSSQPQVQAAYNPEAYGSYAKYEDGTATGTAVTTGGYQDATREYQAQGGYAVSGNVYDQQAYYDQSAYAQGGYDPQTYIAQGGYAQQAYAAGYDQTGYATGYAQGGYEQQGQQQQQQTGYAQTAEGYQAPHPYTTQDTAASKHAAAYGGM</sequence>
<dbReference type="EMBL" id="JANKHO010002264">
    <property type="protein sequence ID" value="KAJ3493497.1"/>
    <property type="molecule type" value="Genomic_DNA"/>
</dbReference>
<protein>
    <submittedName>
        <fullName evidence="3">Uncharacterized protein</fullName>
    </submittedName>
</protein>
<feature type="compositionally biased region" description="Gly residues" evidence="1">
    <location>
        <begin position="34"/>
        <end position="51"/>
    </location>
</feature>
<keyword evidence="4" id="KW-1185">Reference proteome</keyword>
<dbReference type="OrthoDB" id="3263296at2759"/>
<comment type="caution">
    <text evidence="3">The sequence shown here is derived from an EMBL/GenBank/DDBJ whole genome shotgun (WGS) entry which is preliminary data.</text>
</comment>
<accession>A0A9W8MQD5</accession>
<reference evidence="3" key="1">
    <citation type="submission" date="2022-07" db="EMBL/GenBank/DDBJ databases">
        <title>Genome Sequence of Agrocybe chaxingu.</title>
        <authorList>
            <person name="Buettner E."/>
        </authorList>
    </citation>
    <scope>NUCLEOTIDE SEQUENCE</scope>
    <source>
        <strain evidence="3">MP-N11</strain>
    </source>
</reference>
<keyword evidence="2" id="KW-0812">Transmembrane</keyword>
<dbReference type="AlphaFoldDB" id="A0A9W8MQD5"/>
<feature type="region of interest" description="Disordered" evidence="1">
    <location>
        <begin position="20"/>
        <end position="87"/>
    </location>
</feature>
<evidence type="ECO:0000256" key="1">
    <source>
        <dbReference type="SAM" id="MobiDB-lite"/>
    </source>
</evidence>
<proteinExistence type="predicted"/>
<keyword evidence="2" id="KW-0472">Membrane</keyword>
<feature type="compositionally biased region" description="Pro residues" evidence="1">
    <location>
        <begin position="70"/>
        <end position="87"/>
    </location>
</feature>
<gene>
    <name evidence="3" type="ORF">NLJ89_g11006</name>
</gene>
<feature type="region of interest" description="Disordered" evidence="1">
    <location>
        <begin position="207"/>
        <end position="304"/>
    </location>
</feature>
<keyword evidence="2" id="KW-1133">Transmembrane helix</keyword>
<evidence type="ECO:0000256" key="2">
    <source>
        <dbReference type="SAM" id="Phobius"/>
    </source>
</evidence>
<feature type="compositionally biased region" description="Low complexity" evidence="1">
    <location>
        <begin position="255"/>
        <end position="282"/>
    </location>
</feature>
<dbReference type="Proteomes" id="UP001148786">
    <property type="component" value="Unassembled WGS sequence"/>
</dbReference>
<organism evidence="3 4">
    <name type="scientific">Agrocybe chaxingu</name>
    <dbReference type="NCBI Taxonomy" id="84603"/>
    <lineage>
        <taxon>Eukaryota</taxon>
        <taxon>Fungi</taxon>
        <taxon>Dikarya</taxon>
        <taxon>Basidiomycota</taxon>
        <taxon>Agaricomycotina</taxon>
        <taxon>Agaricomycetes</taxon>
        <taxon>Agaricomycetidae</taxon>
        <taxon>Agaricales</taxon>
        <taxon>Agaricineae</taxon>
        <taxon>Strophariaceae</taxon>
        <taxon>Agrocybe</taxon>
    </lineage>
</organism>
<feature type="transmembrane region" description="Helical" evidence="2">
    <location>
        <begin position="174"/>
        <end position="196"/>
    </location>
</feature>